<evidence type="ECO:0008006" key="3">
    <source>
        <dbReference type="Google" id="ProtNLM"/>
    </source>
</evidence>
<proteinExistence type="predicted"/>
<dbReference type="Pfam" id="PF10122">
    <property type="entry name" value="Zn_ribbon_Com"/>
    <property type="match status" value="1"/>
</dbReference>
<gene>
    <name evidence="1" type="ORF">BC6307_17905</name>
</gene>
<dbReference type="Proteomes" id="UP000215224">
    <property type="component" value="Chromosome"/>
</dbReference>
<reference evidence="1 2" key="1">
    <citation type="submission" date="2016-12" db="EMBL/GenBank/DDBJ databases">
        <title>The whole genome sequencing and assembly of Bacillus cohnii DSM 6307T strain.</title>
        <authorList>
            <person name="Lee Y.-J."/>
            <person name="Yi H."/>
            <person name="Bahn Y.-S."/>
            <person name="Kim J.F."/>
            <person name="Lee D.-W."/>
        </authorList>
    </citation>
    <scope>NUCLEOTIDE SEQUENCE [LARGE SCALE GENOMIC DNA]</scope>
    <source>
        <strain evidence="1 2">DSM 6307</strain>
    </source>
</reference>
<keyword evidence="2" id="KW-1185">Reference proteome</keyword>
<protein>
    <recommendedName>
        <fullName evidence="3">Com family DNA-binding transcriptional regulator</fullName>
    </recommendedName>
</protein>
<dbReference type="NCBIfam" id="TIGR01053">
    <property type="entry name" value="LSD1"/>
    <property type="match status" value="1"/>
</dbReference>
<dbReference type="AlphaFoldDB" id="A0A223KU35"/>
<organism evidence="1 2">
    <name type="scientific">Sutcliffiella cohnii</name>
    <dbReference type="NCBI Taxonomy" id="33932"/>
    <lineage>
        <taxon>Bacteria</taxon>
        <taxon>Bacillati</taxon>
        <taxon>Bacillota</taxon>
        <taxon>Bacilli</taxon>
        <taxon>Bacillales</taxon>
        <taxon>Bacillaceae</taxon>
        <taxon>Sutcliffiella</taxon>
    </lineage>
</organism>
<dbReference type="KEGG" id="bcoh:BC6307_17905"/>
<dbReference type="InterPro" id="IPR019294">
    <property type="entry name" value="Translation_reg_Com"/>
</dbReference>
<sequence>MREIRCKKCNRLLGKVEGIAEIKCPKCATVNIVKKDR</sequence>
<dbReference type="EMBL" id="CP018866">
    <property type="protein sequence ID" value="AST93002.1"/>
    <property type="molecule type" value="Genomic_DNA"/>
</dbReference>
<evidence type="ECO:0000313" key="2">
    <source>
        <dbReference type="Proteomes" id="UP000215224"/>
    </source>
</evidence>
<dbReference type="RefSeq" id="WP_084380204.1">
    <property type="nucleotide sequence ID" value="NZ_CP018866.1"/>
</dbReference>
<evidence type="ECO:0000313" key="1">
    <source>
        <dbReference type="EMBL" id="AST93002.1"/>
    </source>
</evidence>
<name>A0A223KU35_9BACI</name>
<accession>A0A223KU35</accession>